<dbReference type="InterPro" id="IPR052145">
    <property type="entry name" value="Mediator/Homeobox_domain"/>
</dbReference>
<dbReference type="SUPFAM" id="SSF57959">
    <property type="entry name" value="Leucine zipper domain"/>
    <property type="match status" value="1"/>
</dbReference>
<evidence type="ECO:0000256" key="1">
    <source>
        <dbReference type="SAM" id="MobiDB-lite"/>
    </source>
</evidence>
<dbReference type="CDD" id="cd14688">
    <property type="entry name" value="bZIP_YAP"/>
    <property type="match status" value="1"/>
</dbReference>
<feature type="compositionally biased region" description="Basic and acidic residues" evidence="1">
    <location>
        <begin position="323"/>
        <end position="336"/>
    </location>
</feature>
<dbReference type="EMBL" id="BQFW01000002">
    <property type="protein sequence ID" value="GJJ69507.1"/>
    <property type="molecule type" value="Genomic_DNA"/>
</dbReference>
<feature type="region of interest" description="Disordered" evidence="1">
    <location>
        <begin position="322"/>
        <end position="351"/>
    </location>
</feature>
<keyword evidence="4" id="KW-1185">Reference proteome</keyword>
<dbReference type="AlphaFoldDB" id="A0A9P3H3R8"/>
<feature type="compositionally biased region" description="Polar residues" evidence="1">
    <location>
        <begin position="186"/>
        <end position="205"/>
    </location>
</feature>
<dbReference type="Gene3D" id="1.20.5.170">
    <property type="match status" value="1"/>
</dbReference>
<organism evidence="3 4">
    <name type="scientific">Entomortierella parvispora</name>
    <dbReference type="NCBI Taxonomy" id="205924"/>
    <lineage>
        <taxon>Eukaryota</taxon>
        <taxon>Fungi</taxon>
        <taxon>Fungi incertae sedis</taxon>
        <taxon>Mucoromycota</taxon>
        <taxon>Mortierellomycotina</taxon>
        <taxon>Mortierellomycetes</taxon>
        <taxon>Mortierellales</taxon>
        <taxon>Mortierellaceae</taxon>
        <taxon>Entomortierella</taxon>
    </lineage>
</organism>
<gene>
    <name evidence="3" type="ORF">EMPS_01853</name>
</gene>
<evidence type="ECO:0000259" key="2">
    <source>
        <dbReference type="PROSITE" id="PS00036"/>
    </source>
</evidence>
<dbReference type="InterPro" id="IPR004827">
    <property type="entry name" value="bZIP"/>
</dbReference>
<feature type="compositionally biased region" description="Low complexity" evidence="1">
    <location>
        <begin position="779"/>
        <end position="804"/>
    </location>
</feature>
<evidence type="ECO:0000313" key="4">
    <source>
        <dbReference type="Proteomes" id="UP000827284"/>
    </source>
</evidence>
<feature type="compositionally biased region" description="Low complexity" evidence="1">
    <location>
        <begin position="337"/>
        <end position="351"/>
    </location>
</feature>
<feature type="compositionally biased region" description="Polar residues" evidence="1">
    <location>
        <begin position="7"/>
        <end position="17"/>
    </location>
</feature>
<evidence type="ECO:0000313" key="3">
    <source>
        <dbReference type="EMBL" id="GJJ69507.1"/>
    </source>
</evidence>
<sequence>MEIPFHDQSQGTSSLTDPSLLEGQESSMFYYHQPSVPPSRPESFEFTSDQLLFKNDDNFFMDEDVDYQPIKVERDEGTASAEGKAIHQHQQQLQHQRQLVQLQELQQQLRQQGNANSGDLGSLFSHPLQPHSTEGTPTSALFPTTHTNIAAPKIYPQPSLAPITTPLTPVTESSSSKPPAPATPMESESSTSVTERGSSGSLSRKTSQDVENFGQVLQMTSVVGGPSSAQLCSSLQHHHEQQKSTSDLGGDSGEDPVIRRAEQNRAAQRAFRQRKQQYIKWLESKAEELDEVYRIMALVRTENQQLCKLVLELNDRLQAAKGRGVDTDETSVKDKNSTATSDASPSSSSSSAAIAKVVAGNGHGLLDLSISREVSMRLMNLTMTPGSTLSGNRNNGPVTRPKYHPRSSTSSSDAKGAHAKGKTAFKQNMQQKRQEQNQLSLLQHQHSLVQQQLQQQQKHQQQQLQQQQQLRLQQHDHNFGVVSTPMTVSTVGSNDVLCSPLFLNRATTSPTATTTPLGPTIGSKDPLFALTPSPVSIESPLRTVHSDSVHGPTGTPSPLFSTAVSKSLPLSATLQFPLTSSVMSTVSSSTAMAMMVTPAESATGVLRYQQTLPPTLIPQQQQQEQQQLFSFSHQSVLEPEPDQLTAQQQSVFDRNGPTGAGALGGNTISGVQGGGGMASSLHGRATAPSPRHSLHHPYANTGYTPIVHQRPPQRQQLPFQPHDQSMLYQMPDLGHNDGASFLVPPPLHPKVAQAAWVTEDDPTGSWKARRSSMPTLHLAPSTLQQQQQLQRQQHQRQSQHPAQQ</sequence>
<dbReference type="PROSITE" id="PS00036">
    <property type="entry name" value="BZIP_BASIC"/>
    <property type="match status" value="1"/>
</dbReference>
<feature type="region of interest" description="Disordered" evidence="1">
    <location>
        <begin position="672"/>
        <end position="718"/>
    </location>
</feature>
<dbReference type="PANTHER" id="PTHR24330:SF19">
    <property type="entry name" value="MEDIATOR OF RNA POLYMERASE II TRANSCRIPTION SUBUNIT 29"/>
    <property type="match status" value="1"/>
</dbReference>
<dbReference type="GO" id="GO:0003700">
    <property type="term" value="F:DNA-binding transcription factor activity"/>
    <property type="evidence" value="ECO:0007669"/>
    <property type="project" value="InterPro"/>
</dbReference>
<dbReference type="InterPro" id="IPR046347">
    <property type="entry name" value="bZIP_sf"/>
</dbReference>
<dbReference type="SMART" id="SM00338">
    <property type="entry name" value="BRLZ"/>
    <property type="match status" value="1"/>
</dbReference>
<feature type="region of interest" description="Disordered" evidence="1">
    <location>
        <begin position="228"/>
        <end position="256"/>
    </location>
</feature>
<feature type="region of interest" description="Disordered" evidence="1">
    <location>
        <begin position="1"/>
        <end position="26"/>
    </location>
</feature>
<feature type="compositionally biased region" description="Low complexity" evidence="1">
    <location>
        <begin position="709"/>
        <end position="718"/>
    </location>
</feature>
<accession>A0A9P3H3R8</accession>
<dbReference type="PANTHER" id="PTHR24330">
    <property type="entry name" value="HOMEOBOX PROTEIN BARH-LIKE"/>
    <property type="match status" value="1"/>
</dbReference>
<feature type="region of interest" description="Disordered" evidence="1">
    <location>
        <begin position="383"/>
        <end position="437"/>
    </location>
</feature>
<reference evidence="3" key="1">
    <citation type="submission" date="2021-11" db="EMBL/GenBank/DDBJ databases">
        <authorList>
            <person name="Herlambang A."/>
            <person name="Guo Y."/>
            <person name="Takashima Y."/>
            <person name="Nishizawa T."/>
        </authorList>
    </citation>
    <scope>NUCLEOTIDE SEQUENCE</scope>
    <source>
        <strain evidence="3">E1425</strain>
    </source>
</reference>
<feature type="domain" description="BZIP" evidence="2">
    <location>
        <begin position="259"/>
        <end position="274"/>
    </location>
</feature>
<dbReference type="Pfam" id="PF00170">
    <property type="entry name" value="bZIP_1"/>
    <property type="match status" value="1"/>
</dbReference>
<protein>
    <recommendedName>
        <fullName evidence="2">BZIP domain-containing protein</fullName>
    </recommendedName>
</protein>
<feature type="compositionally biased region" description="Polar residues" evidence="1">
    <location>
        <begin position="383"/>
        <end position="397"/>
    </location>
</feature>
<feature type="region of interest" description="Disordered" evidence="1">
    <location>
        <begin position="759"/>
        <end position="804"/>
    </location>
</feature>
<comment type="caution">
    <text evidence="3">The sequence shown here is derived from an EMBL/GenBank/DDBJ whole genome shotgun (WGS) entry which is preliminary data.</text>
</comment>
<dbReference type="OrthoDB" id="2593073at2759"/>
<feature type="compositionally biased region" description="Low complexity" evidence="1">
    <location>
        <begin position="426"/>
        <end position="437"/>
    </location>
</feature>
<feature type="region of interest" description="Disordered" evidence="1">
    <location>
        <begin position="110"/>
        <end position="209"/>
    </location>
</feature>
<name>A0A9P3H3R8_9FUNG</name>
<feature type="compositionally biased region" description="Polar residues" evidence="1">
    <location>
        <begin position="130"/>
        <end position="148"/>
    </location>
</feature>
<proteinExistence type="predicted"/>
<reference evidence="3" key="2">
    <citation type="journal article" date="2022" name="Microbiol. Resour. Announc.">
        <title>Whole-Genome Sequence of Entomortierella parvispora E1425, a Mucoromycotan Fungus Associated with Burkholderiaceae-Related Endosymbiotic Bacteria.</title>
        <authorList>
            <person name="Herlambang A."/>
            <person name="Guo Y."/>
            <person name="Takashima Y."/>
            <person name="Narisawa K."/>
            <person name="Ohta H."/>
            <person name="Nishizawa T."/>
        </authorList>
    </citation>
    <scope>NUCLEOTIDE SEQUENCE</scope>
    <source>
        <strain evidence="3">E1425</strain>
    </source>
</reference>
<dbReference type="Proteomes" id="UP000827284">
    <property type="component" value="Unassembled WGS sequence"/>
</dbReference>